<feature type="compositionally biased region" description="Basic and acidic residues" evidence="1">
    <location>
        <begin position="394"/>
        <end position="415"/>
    </location>
</feature>
<feature type="compositionally biased region" description="Basic and acidic residues" evidence="1">
    <location>
        <begin position="369"/>
        <end position="385"/>
    </location>
</feature>
<protein>
    <submittedName>
        <fullName evidence="2">Uncharacterized protein</fullName>
    </submittedName>
</protein>
<feature type="compositionally biased region" description="Polar residues" evidence="1">
    <location>
        <begin position="318"/>
        <end position="333"/>
    </location>
</feature>
<feature type="compositionally biased region" description="Basic and acidic residues" evidence="1">
    <location>
        <begin position="219"/>
        <end position="246"/>
    </location>
</feature>
<sequence length="494" mass="54649">MAPSPSPTTSEEDNPPNPSKVIAQNLRNAERINASAHRINASSVAGNAKLFIDFLKSALINLDTNAIIFDAVIPNVPVEEAFRWASLRVANETALVGIRAIQLADKKARAAARRADKETAKQTIIDTDPLQTFTNTNATPTTLHPPSVRLTKAGFPKKKTGPKPGSHRMPKAEKLKPTAAETEQQQARGVGQPEALALLAEHFASSPVRQLSPSKRKASGKEVDGPAADRKEGKTQEARSKAEARTIKKMKRMRFSQDTPVEEEALEPAALVKEEPEEPEETHTSPKKKQKKLKKHKTSSDKRKEKRGSDISMKDVTPITSPVSMPIPTSTSKSQKDRGRFAAKFHPYKKPGEYSKNKDRQEEVEEVGNEEHHESEDITAEVDKKMRQHRARVRKEERARELGINPGEKHKRESLEMGGPSPDGRGSTEYSSASAKKRRTKKSKEMGEIRFTGVVGDLEKKRKFSSSGLNGGRLSVERKGGTQEKIEEKAKKPQ</sequence>
<feature type="compositionally biased region" description="Basic residues" evidence="1">
    <location>
        <begin position="285"/>
        <end position="297"/>
    </location>
</feature>
<feature type="compositionally biased region" description="Low complexity" evidence="1">
    <location>
        <begin position="132"/>
        <end position="142"/>
    </location>
</feature>
<keyword evidence="3" id="KW-1185">Reference proteome</keyword>
<feature type="region of interest" description="Disordered" evidence="1">
    <location>
        <begin position="131"/>
        <end position="190"/>
    </location>
</feature>
<dbReference type="OrthoDB" id="3943983at2759"/>
<name>A0A517LK54_9PEZI</name>
<dbReference type="AlphaFoldDB" id="A0A517LK54"/>
<proteinExistence type="predicted"/>
<feature type="compositionally biased region" description="Basic residues" evidence="1">
    <location>
        <begin position="155"/>
        <end position="169"/>
    </location>
</feature>
<evidence type="ECO:0000313" key="2">
    <source>
        <dbReference type="EMBL" id="QDS76021.1"/>
    </source>
</evidence>
<feature type="compositionally biased region" description="Basic and acidic residues" evidence="1">
    <location>
        <begin position="298"/>
        <end position="313"/>
    </location>
</feature>
<organism evidence="2 3">
    <name type="scientific">Venturia effusa</name>
    <dbReference type="NCBI Taxonomy" id="50376"/>
    <lineage>
        <taxon>Eukaryota</taxon>
        <taxon>Fungi</taxon>
        <taxon>Dikarya</taxon>
        <taxon>Ascomycota</taxon>
        <taxon>Pezizomycotina</taxon>
        <taxon>Dothideomycetes</taxon>
        <taxon>Pleosporomycetidae</taxon>
        <taxon>Venturiales</taxon>
        <taxon>Venturiaceae</taxon>
        <taxon>Venturia</taxon>
    </lineage>
</organism>
<feature type="region of interest" description="Disordered" evidence="1">
    <location>
        <begin position="206"/>
        <end position="494"/>
    </location>
</feature>
<evidence type="ECO:0000256" key="1">
    <source>
        <dbReference type="SAM" id="MobiDB-lite"/>
    </source>
</evidence>
<gene>
    <name evidence="2" type="ORF">FKW77_004975</name>
</gene>
<feature type="compositionally biased region" description="Basic and acidic residues" evidence="1">
    <location>
        <begin position="475"/>
        <end position="494"/>
    </location>
</feature>
<reference evidence="2 3" key="1">
    <citation type="submission" date="2019-07" db="EMBL/GenBank/DDBJ databases">
        <title>Finished genome of Venturia effusa.</title>
        <authorList>
            <person name="Young C.A."/>
            <person name="Cox M.P."/>
            <person name="Ganley A.R.D."/>
            <person name="David W.J."/>
        </authorList>
    </citation>
    <scope>NUCLEOTIDE SEQUENCE [LARGE SCALE GENOMIC DNA]</scope>
    <source>
        <strain evidence="3">albino</strain>
    </source>
</reference>
<feature type="compositionally biased region" description="Basic and acidic residues" evidence="1">
    <location>
        <begin position="350"/>
        <end position="361"/>
    </location>
</feature>
<dbReference type="Proteomes" id="UP000316270">
    <property type="component" value="Chromosome 14"/>
</dbReference>
<accession>A0A517LK54</accession>
<dbReference type="EMBL" id="CP042198">
    <property type="protein sequence ID" value="QDS76021.1"/>
    <property type="molecule type" value="Genomic_DNA"/>
</dbReference>
<evidence type="ECO:0000313" key="3">
    <source>
        <dbReference type="Proteomes" id="UP000316270"/>
    </source>
</evidence>